<evidence type="ECO:0000313" key="4">
    <source>
        <dbReference type="Proteomes" id="UP001147695"/>
    </source>
</evidence>
<feature type="transmembrane region" description="Helical" evidence="2">
    <location>
        <begin position="327"/>
        <end position="348"/>
    </location>
</feature>
<feature type="compositionally biased region" description="Basic and acidic residues" evidence="1">
    <location>
        <begin position="454"/>
        <end position="469"/>
    </location>
</feature>
<dbReference type="Proteomes" id="UP001147695">
    <property type="component" value="Unassembled WGS sequence"/>
</dbReference>
<gene>
    <name evidence="3" type="ORF">N7452_005975</name>
</gene>
<feature type="transmembrane region" description="Helical" evidence="2">
    <location>
        <begin position="224"/>
        <end position="247"/>
    </location>
</feature>
<feature type="transmembrane region" description="Helical" evidence="2">
    <location>
        <begin position="288"/>
        <end position="307"/>
    </location>
</feature>
<evidence type="ECO:0000256" key="2">
    <source>
        <dbReference type="SAM" id="Phobius"/>
    </source>
</evidence>
<feature type="compositionally biased region" description="Low complexity" evidence="1">
    <location>
        <begin position="571"/>
        <end position="580"/>
    </location>
</feature>
<dbReference type="AlphaFoldDB" id="A0A9W9UFM6"/>
<keyword evidence="2" id="KW-0472">Membrane</keyword>
<evidence type="ECO:0000256" key="1">
    <source>
        <dbReference type="SAM" id="MobiDB-lite"/>
    </source>
</evidence>
<reference evidence="3" key="2">
    <citation type="journal article" date="2023" name="IMA Fungus">
        <title>Comparative genomic study of the Penicillium genus elucidates a diverse pangenome and 15 lateral gene transfer events.</title>
        <authorList>
            <person name="Petersen C."/>
            <person name="Sorensen T."/>
            <person name="Nielsen M.R."/>
            <person name="Sondergaard T.E."/>
            <person name="Sorensen J.L."/>
            <person name="Fitzpatrick D.A."/>
            <person name="Frisvad J.C."/>
            <person name="Nielsen K.L."/>
        </authorList>
    </citation>
    <scope>NUCLEOTIDE SEQUENCE</scope>
    <source>
        <strain evidence="3">IBT 35673</strain>
    </source>
</reference>
<feature type="region of interest" description="Disordered" evidence="1">
    <location>
        <begin position="358"/>
        <end position="404"/>
    </location>
</feature>
<organism evidence="3 4">
    <name type="scientific">Penicillium brevicompactum</name>
    <dbReference type="NCBI Taxonomy" id="5074"/>
    <lineage>
        <taxon>Eukaryota</taxon>
        <taxon>Fungi</taxon>
        <taxon>Dikarya</taxon>
        <taxon>Ascomycota</taxon>
        <taxon>Pezizomycotina</taxon>
        <taxon>Eurotiomycetes</taxon>
        <taxon>Eurotiomycetidae</taxon>
        <taxon>Eurotiales</taxon>
        <taxon>Aspergillaceae</taxon>
        <taxon>Penicillium</taxon>
    </lineage>
</organism>
<feature type="compositionally biased region" description="Polar residues" evidence="1">
    <location>
        <begin position="371"/>
        <end position="386"/>
    </location>
</feature>
<feature type="compositionally biased region" description="Polar residues" evidence="1">
    <location>
        <begin position="554"/>
        <end position="570"/>
    </location>
</feature>
<evidence type="ECO:0000313" key="3">
    <source>
        <dbReference type="EMBL" id="KAJ5339247.1"/>
    </source>
</evidence>
<feature type="transmembrane region" description="Helical" evidence="2">
    <location>
        <begin position="139"/>
        <end position="159"/>
    </location>
</feature>
<reference evidence="3" key="1">
    <citation type="submission" date="2022-12" db="EMBL/GenBank/DDBJ databases">
        <authorList>
            <person name="Petersen C."/>
        </authorList>
    </citation>
    <scope>NUCLEOTIDE SEQUENCE</scope>
    <source>
        <strain evidence="3">IBT 35673</strain>
    </source>
</reference>
<feature type="compositionally biased region" description="Basic and acidic residues" evidence="1">
    <location>
        <begin position="430"/>
        <end position="442"/>
    </location>
</feature>
<feature type="transmembrane region" description="Helical" evidence="2">
    <location>
        <begin position="109"/>
        <end position="127"/>
    </location>
</feature>
<keyword evidence="2" id="KW-0812">Transmembrane</keyword>
<keyword evidence="2" id="KW-1133">Transmembrane helix</keyword>
<sequence length="596" mass="64153">MPAIPTLASLLETTLVHRDILASPPNSTVVASQKALEVICAWPVSGQYGPGTRALYYILIAACVVARKVEWIRNACLAAVLLFPAVAALHAIVLAVLHVEGAVDMDVYGAFQLCAIGILTAPATVRLSQTYFNNPGRDIIFIWTVLLLAGLLSLIVEFMRLEGIPVPGNEAASIAWATNKRFPYGDSVGLRCSPEDGPTSSLREGSTDNIYVIPVPDQLSFNTATLFAAACCIPAILSLVSIGIRILDNNWEKLSGGRRKQQPDEAIRGTNGATVNHMTAIGEKIKDWMSLIEVPVMAAAVLAILIKGEMNFWSGPVYYQTEPITSIGQWAPVVGTGLAVLGSLYLLLAADMDAEVKGDKQPDCKECAGSGSASTYRRESGSSSEDQGVGHETPVRQPTVLTLSDDVGGRRKVARILNWATASMAARAHSQYEKTGFKRDQRSNYPETPGEGWRNARLEAQRAQYRESSRAASFVSSRGSLDDNGEGSSRSARSPNRRHESYPIPSPSPARSCRRRDHSGSLPSSEIRHSSHLFGPPSPETLSREWPRGLSPFSGRTLNRSRADSGSDTAISPTTISTPSFSQAPPKIVISSVTND</sequence>
<dbReference type="EMBL" id="JAPZBQ010000003">
    <property type="protein sequence ID" value="KAJ5339247.1"/>
    <property type="molecule type" value="Genomic_DNA"/>
</dbReference>
<accession>A0A9W9UFM6</accession>
<comment type="caution">
    <text evidence="3">The sequence shown here is derived from an EMBL/GenBank/DDBJ whole genome shotgun (WGS) entry which is preliminary data.</text>
</comment>
<proteinExistence type="predicted"/>
<feature type="region of interest" description="Disordered" evidence="1">
    <location>
        <begin position="428"/>
        <end position="596"/>
    </location>
</feature>
<protein>
    <submittedName>
        <fullName evidence="3">Uncharacterized protein</fullName>
    </submittedName>
</protein>
<feature type="transmembrane region" description="Helical" evidence="2">
    <location>
        <begin position="76"/>
        <end position="97"/>
    </location>
</feature>
<feature type="compositionally biased region" description="Polar residues" evidence="1">
    <location>
        <begin position="470"/>
        <end position="479"/>
    </location>
</feature>
<name>A0A9W9UFM6_PENBR</name>